<proteinExistence type="predicted"/>
<reference evidence="2" key="1">
    <citation type="journal article" date="2013" name="Nature">
        <title>Draft genome of the wheat A-genome progenitor Triticum urartu.</title>
        <authorList>
            <person name="Ling H.Q."/>
            <person name="Zhao S."/>
            <person name="Liu D."/>
            <person name="Wang J."/>
            <person name="Sun H."/>
            <person name="Zhang C."/>
            <person name="Fan H."/>
            <person name="Li D."/>
            <person name="Dong L."/>
            <person name="Tao Y."/>
            <person name="Gao C."/>
            <person name="Wu H."/>
            <person name="Li Y."/>
            <person name="Cui Y."/>
            <person name="Guo X."/>
            <person name="Zheng S."/>
            <person name="Wang B."/>
            <person name="Yu K."/>
            <person name="Liang Q."/>
            <person name="Yang W."/>
            <person name="Lou X."/>
            <person name="Chen J."/>
            <person name="Feng M."/>
            <person name="Jian J."/>
            <person name="Zhang X."/>
            <person name="Luo G."/>
            <person name="Jiang Y."/>
            <person name="Liu J."/>
            <person name="Wang Z."/>
            <person name="Sha Y."/>
            <person name="Zhang B."/>
            <person name="Wu H."/>
            <person name="Tang D."/>
            <person name="Shen Q."/>
            <person name="Xue P."/>
            <person name="Zou S."/>
            <person name="Wang X."/>
            <person name="Liu X."/>
            <person name="Wang F."/>
            <person name="Yang Y."/>
            <person name="An X."/>
            <person name="Dong Z."/>
            <person name="Zhang K."/>
            <person name="Zhang X."/>
            <person name="Luo M.C."/>
            <person name="Dvorak J."/>
            <person name="Tong Y."/>
            <person name="Wang J."/>
            <person name="Yang H."/>
            <person name="Li Z."/>
            <person name="Wang D."/>
            <person name="Zhang A."/>
            <person name="Wang J."/>
        </authorList>
    </citation>
    <scope>NUCLEOTIDE SEQUENCE</scope>
    <source>
        <strain evidence="2">cv. G1812</strain>
    </source>
</reference>
<dbReference type="Proteomes" id="UP000015106">
    <property type="component" value="Chromosome 7"/>
</dbReference>
<sequence length="93" mass="10441">MQVGQSSSNSDGYLISGAPVEDCTIALEQMGIKRTIAHVFIYKQPLITMTTETNQFDQVDVLDQSKCTYLCPELLLSLTRTFKPFHCYTSQVT</sequence>
<dbReference type="Gramene" id="TuG1812G0700004135.01.T01">
    <property type="protein sequence ID" value="TuG1812G0700004135.01.T01.cds354650"/>
    <property type="gene ID" value="TuG1812G0700004135.01"/>
</dbReference>
<accession>A0A8R7VAI9</accession>
<dbReference type="EnsemblPlants" id="TuG1812G0700004135.01.T01">
    <property type="protein sequence ID" value="TuG1812G0700004135.01.T01.cds354650"/>
    <property type="gene ID" value="TuG1812G0700004135.01"/>
</dbReference>
<evidence type="ECO:0000313" key="2">
    <source>
        <dbReference type="Proteomes" id="UP000015106"/>
    </source>
</evidence>
<reference evidence="1" key="3">
    <citation type="submission" date="2022-06" db="UniProtKB">
        <authorList>
            <consortium name="EnsemblPlants"/>
        </authorList>
    </citation>
    <scope>IDENTIFICATION</scope>
</reference>
<protein>
    <submittedName>
        <fullName evidence="1">Uncharacterized protein</fullName>
    </submittedName>
</protein>
<name>A0A8R7VAI9_TRIUA</name>
<evidence type="ECO:0000313" key="1">
    <source>
        <dbReference type="EnsemblPlants" id="TuG1812G0700004135.01.T01.cds354650"/>
    </source>
</evidence>
<organism evidence="1 2">
    <name type="scientific">Triticum urartu</name>
    <name type="common">Red wild einkorn</name>
    <name type="synonym">Crithodium urartu</name>
    <dbReference type="NCBI Taxonomy" id="4572"/>
    <lineage>
        <taxon>Eukaryota</taxon>
        <taxon>Viridiplantae</taxon>
        <taxon>Streptophyta</taxon>
        <taxon>Embryophyta</taxon>
        <taxon>Tracheophyta</taxon>
        <taxon>Spermatophyta</taxon>
        <taxon>Magnoliopsida</taxon>
        <taxon>Liliopsida</taxon>
        <taxon>Poales</taxon>
        <taxon>Poaceae</taxon>
        <taxon>BOP clade</taxon>
        <taxon>Pooideae</taxon>
        <taxon>Triticodae</taxon>
        <taxon>Triticeae</taxon>
        <taxon>Triticinae</taxon>
        <taxon>Triticum</taxon>
    </lineage>
</organism>
<keyword evidence="2" id="KW-1185">Reference proteome</keyword>
<reference evidence="1" key="2">
    <citation type="submission" date="2018-03" db="EMBL/GenBank/DDBJ databases">
        <title>The Triticum urartu genome reveals the dynamic nature of wheat genome evolution.</title>
        <authorList>
            <person name="Ling H."/>
            <person name="Ma B."/>
            <person name="Shi X."/>
            <person name="Liu H."/>
            <person name="Dong L."/>
            <person name="Sun H."/>
            <person name="Cao Y."/>
            <person name="Gao Q."/>
            <person name="Zheng S."/>
            <person name="Li Y."/>
            <person name="Yu Y."/>
            <person name="Du H."/>
            <person name="Qi M."/>
            <person name="Li Y."/>
            <person name="Yu H."/>
            <person name="Cui Y."/>
            <person name="Wang N."/>
            <person name="Chen C."/>
            <person name="Wu H."/>
            <person name="Zhao Y."/>
            <person name="Zhang J."/>
            <person name="Li Y."/>
            <person name="Zhou W."/>
            <person name="Zhang B."/>
            <person name="Hu W."/>
            <person name="Eijk M."/>
            <person name="Tang J."/>
            <person name="Witsenboer H."/>
            <person name="Zhao S."/>
            <person name="Li Z."/>
            <person name="Zhang A."/>
            <person name="Wang D."/>
            <person name="Liang C."/>
        </authorList>
    </citation>
    <scope>NUCLEOTIDE SEQUENCE [LARGE SCALE GENOMIC DNA]</scope>
    <source>
        <strain evidence="1">cv. G1812</strain>
    </source>
</reference>
<dbReference type="AlphaFoldDB" id="A0A8R7VAI9"/>